<dbReference type="PANTHER" id="PTHR30298:SF0">
    <property type="entry name" value="PROTEIN YBFL-RELATED"/>
    <property type="match status" value="1"/>
</dbReference>
<evidence type="ECO:0000259" key="2">
    <source>
        <dbReference type="Pfam" id="PF01609"/>
    </source>
</evidence>
<keyword evidence="4" id="KW-1185">Reference proteome</keyword>
<dbReference type="InterPro" id="IPR002559">
    <property type="entry name" value="Transposase_11"/>
</dbReference>
<dbReference type="InterPro" id="IPR051698">
    <property type="entry name" value="Transposase_11-like"/>
</dbReference>
<protein>
    <recommendedName>
        <fullName evidence="2">Transposase IS4-like domain-containing protein</fullName>
    </recommendedName>
</protein>
<comment type="caution">
    <text evidence="3">The sequence shown here is derived from an EMBL/GenBank/DDBJ whole genome shotgun (WGS) entry which is preliminary data.</text>
</comment>
<dbReference type="Proteomes" id="UP001055153">
    <property type="component" value="Unassembled WGS sequence"/>
</dbReference>
<dbReference type="EMBL" id="BPQQ01000058">
    <property type="protein sequence ID" value="GJE02531.1"/>
    <property type="molecule type" value="Genomic_DNA"/>
</dbReference>
<dbReference type="PANTHER" id="PTHR30298">
    <property type="entry name" value="H REPEAT-ASSOCIATED PREDICTED TRANSPOSASE"/>
    <property type="match status" value="1"/>
</dbReference>
<reference evidence="3" key="2">
    <citation type="submission" date="2021-08" db="EMBL/GenBank/DDBJ databases">
        <authorList>
            <person name="Tani A."/>
            <person name="Ola A."/>
            <person name="Ogura Y."/>
            <person name="Katsura K."/>
            <person name="Hayashi T."/>
        </authorList>
    </citation>
    <scope>NUCLEOTIDE SEQUENCE</scope>
    <source>
        <strain evidence="3">DSM 17168</strain>
    </source>
</reference>
<dbReference type="Pfam" id="PF01609">
    <property type="entry name" value="DDE_Tnp_1"/>
    <property type="match status" value="1"/>
</dbReference>
<reference evidence="3" key="1">
    <citation type="journal article" date="2021" name="Front. Microbiol.">
        <title>Comprehensive Comparative Genomics and Phenotyping of Methylobacterium Species.</title>
        <authorList>
            <person name="Alessa O."/>
            <person name="Ogura Y."/>
            <person name="Fujitani Y."/>
            <person name="Takami H."/>
            <person name="Hayashi T."/>
            <person name="Sahin N."/>
            <person name="Tani A."/>
        </authorList>
    </citation>
    <scope>NUCLEOTIDE SEQUENCE</scope>
    <source>
        <strain evidence="3">DSM 17168</strain>
    </source>
</reference>
<sequence>MNRINLALFSAAFTDWVRETWPERPELIAIDGKTSRRSHDRAAGRAPLHLVSAFATTGRLVLGQEAVPDKASETTAIPALVERLAEKDGPKGALVTIDAVATHPAIAATIRAAGADYLLALKANQPTLRAEVESLFAEAAPDGFETVTEHDKGHGRLEQRSVSVAREVDWLEGPRRFPGEARLPDVACLVRVVSRVETKERCRGETRYYVSSAPLTAARGRSGARALGDREQPALGARRGVCRGSVPPAQGARGAQHGGGAPLRDQPGARRA</sequence>
<organism evidence="3 4">
    <name type="scientific">Methylobacterium isbiliense</name>
    <dbReference type="NCBI Taxonomy" id="315478"/>
    <lineage>
        <taxon>Bacteria</taxon>
        <taxon>Pseudomonadati</taxon>
        <taxon>Pseudomonadota</taxon>
        <taxon>Alphaproteobacteria</taxon>
        <taxon>Hyphomicrobiales</taxon>
        <taxon>Methylobacteriaceae</taxon>
        <taxon>Methylobacterium</taxon>
    </lineage>
</organism>
<proteinExistence type="predicted"/>
<dbReference type="InterPro" id="IPR047647">
    <property type="entry name" value="ISAs1_transpos"/>
</dbReference>
<dbReference type="NCBIfam" id="NF033564">
    <property type="entry name" value="transpos_ISAs1"/>
    <property type="match status" value="1"/>
</dbReference>
<evidence type="ECO:0000313" key="4">
    <source>
        <dbReference type="Proteomes" id="UP001055153"/>
    </source>
</evidence>
<feature type="domain" description="Transposase IS4-like" evidence="2">
    <location>
        <begin position="25"/>
        <end position="166"/>
    </location>
</feature>
<gene>
    <name evidence="3" type="ORF">GMJLKIPL_4480</name>
</gene>
<evidence type="ECO:0000256" key="1">
    <source>
        <dbReference type="SAM" id="MobiDB-lite"/>
    </source>
</evidence>
<name>A0ABQ4SH26_9HYPH</name>
<evidence type="ECO:0000313" key="3">
    <source>
        <dbReference type="EMBL" id="GJE02531.1"/>
    </source>
</evidence>
<accession>A0ABQ4SH26</accession>
<feature type="region of interest" description="Disordered" evidence="1">
    <location>
        <begin position="219"/>
        <end position="272"/>
    </location>
</feature>